<name>A0ABT2T1N5_9FIRM</name>
<accession>A0ABT2T1N5</accession>
<dbReference type="NCBIfam" id="TIGR00277">
    <property type="entry name" value="HDIG"/>
    <property type="match status" value="1"/>
</dbReference>
<comment type="caution">
    <text evidence="2">The sequence shown here is derived from an EMBL/GenBank/DDBJ whole genome shotgun (WGS) entry which is preliminary data.</text>
</comment>
<protein>
    <submittedName>
        <fullName evidence="2">HD-GYP domain-containing protein</fullName>
    </submittedName>
</protein>
<dbReference type="CDD" id="cd00077">
    <property type="entry name" value="HDc"/>
    <property type="match status" value="1"/>
</dbReference>
<feature type="domain" description="HD-GYP" evidence="1">
    <location>
        <begin position="13"/>
        <end position="208"/>
    </location>
</feature>
<reference evidence="2 3" key="1">
    <citation type="journal article" date="2021" name="ISME Commun">
        <title>Automated analysis of genomic sequences facilitates high-throughput and comprehensive description of bacteria.</title>
        <authorList>
            <person name="Hitch T.C.A."/>
        </authorList>
    </citation>
    <scope>NUCLEOTIDE SEQUENCE [LARGE SCALE GENOMIC DNA]</scope>
    <source>
        <strain evidence="2 3">Sanger_18</strain>
    </source>
</reference>
<dbReference type="PANTHER" id="PTHR43155">
    <property type="entry name" value="CYCLIC DI-GMP PHOSPHODIESTERASE PA4108-RELATED"/>
    <property type="match status" value="1"/>
</dbReference>
<dbReference type="InterPro" id="IPR006675">
    <property type="entry name" value="HDIG_dom"/>
</dbReference>
<dbReference type="SMART" id="SM00471">
    <property type="entry name" value="HDc"/>
    <property type="match status" value="1"/>
</dbReference>
<proteinExistence type="predicted"/>
<dbReference type="InterPro" id="IPR037522">
    <property type="entry name" value="HD_GYP_dom"/>
</dbReference>
<dbReference type="PROSITE" id="PS51832">
    <property type="entry name" value="HD_GYP"/>
    <property type="match status" value="1"/>
</dbReference>
<dbReference type="RefSeq" id="WP_262574146.1">
    <property type="nucleotide sequence ID" value="NZ_JAOQKJ010000004.1"/>
</dbReference>
<dbReference type="Pfam" id="PF13487">
    <property type="entry name" value="HD_5"/>
    <property type="match status" value="1"/>
</dbReference>
<dbReference type="InterPro" id="IPR003607">
    <property type="entry name" value="HD/PDEase_dom"/>
</dbReference>
<gene>
    <name evidence="2" type="ORF">OCV77_06620</name>
</gene>
<evidence type="ECO:0000259" key="1">
    <source>
        <dbReference type="PROSITE" id="PS51832"/>
    </source>
</evidence>
<dbReference type="SUPFAM" id="SSF109604">
    <property type="entry name" value="HD-domain/PDEase-like"/>
    <property type="match status" value="1"/>
</dbReference>
<evidence type="ECO:0000313" key="2">
    <source>
        <dbReference type="EMBL" id="MCU6744169.1"/>
    </source>
</evidence>
<organism evidence="2 3">
    <name type="scientific">Suilimivivens aceti</name>
    <dbReference type="NCBI Taxonomy" id="2981774"/>
    <lineage>
        <taxon>Bacteria</taxon>
        <taxon>Bacillati</taxon>
        <taxon>Bacillota</taxon>
        <taxon>Clostridia</taxon>
        <taxon>Lachnospirales</taxon>
        <taxon>Lachnospiraceae</taxon>
        <taxon>Suilimivivens</taxon>
    </lineage>
</organism>
<dbReference type="Proteomes" id="UP001652432">
    <property type="component" value="Unassembled WGS sequence"/>
</dbReference>
<dbReference type="Gene3D" id="1.10.3210.10">
    <property type="entry name" value="Hypothetical protein af1432"/>
    <property type="match status" value="1"/>
</dbReference>
<keyword evidence="3" id="KW-1185">Reference proteome</keyword>
<evidence type="ECO:0000313" key="3">
    <source>
        <dbReference type="Proteomes" id="UP001652432"/>
    </source>
</evidence>
<dbReference type="EMBL" id="JAOQKJ010000004">
    <property type="protein sequence ID" value="MCU6744169.1"/>
    <property type="molecule type" value="Genomic_DNA"/>
</dbReference>
<sequence length="212" mass="23643">MEECHYCEGTDDEEEVYREIIECITGALDAKDAYTAGHSQRVSEMALKVCELIGLKKKGIRKIHIAAHLHDIGKIGIPDAILNKEGRLTDEEFEIMKTHSAIGAGILSKSQSLSEFSDIVLHHHERFDGKGYPDGLKGEKIPVGARIIAICDSIDAMTSNRRYRKALGFDVCYQEIEKNLGKMYDPIIGQYVLDHFDKVTACLHKNVAVKAV</sequence>